<dbReference type="InterPro" id="IPR032710">
    <property type="entry name" value="NTF2-like_dom_sf"/>
</dbReference>
<sequence length="223" mass="24401">MAPPPAGRPPICLDRWRCPISRVVRGIEGVSYPVAGTPTVRRRRPARCRNPGRGPKGVPVDQPYHAVAAWRAAGEAGDAAAAVAALSPEVTLVSPITEQFTFQGRQQVRDLLEVALAAIDGITYTDQVAEGRTVALFYEANVDGRRLYEAQRLRLHEDGLISEITLFVRPLPALTRLMTRLGPELARRNRQPGLARLIPLAAGMLHSMADTGERHIMPRATPR</sequence>
<dbReference type="Gene3D" id="3.10.450.50">
    <property type="match status" value="1"/>
</dbReference>
<accession>A0A318NHZ4</accession>
<evidence type="ECO:0000256" key="1">
    <source>
        <dbReference type="SAM" id="MobiDB-lite"/>
    </source>
</evidence>
<organism evidence="3 4">
    <name type="scientific">Micromonospora arborensis</name>
    <dbReference type="NCBI Taxonomy" id="2116518"/>
    <lineage>
        <taxon>Bacteria</taxon>
        <taxon>Bacillati</taxon>
        <taxon>Actinomycetota</taxon>
        <taxon>Actinomycetes</taxon>
        <taxon>Micromonosporales</taxon>
        <taxon>Micromonosporaceae</taxon>
        <taxon>Micromonospora</taxon>
    </lineage>
</organism>
<dbReference type="SUPFAM" id="SSF54427">
    <property type="entry name" value="NTF2-like"/>
    <property type="match status" value="1"/>
</dbReference>
<comment type="caution">
    <text evidence="3">The sequence shown here is derived from an EMBL/GenBank/DDBJ whole genome shotgun (WGS) entry which is preliminary data.</text>
</comment>
<dbReference type="InterPro" id="IPR037401">
    <property type="entry name" value="SnoaL-like"/>
</dbReference>
<dbReference type="Pfam" id="PF12680">
    <property type="entry name" value="SnoaL_2"/>
    <property type="match status" value="1"/>
</dbReference>
<feature type="domain" description="SnoaL-like" evidence="2">
    <location>
        <begin position="67"/>
        <end position="163"/>
    </location>
</feature>
<dbReference type="OrthoDB" id="3542814at2"/>
<dbReference type="Proteomes" id="UP000248333">
    <property type="component" value="Unassembled WGS sequence"/>
</dbReference>
<evidence type="ECO:0000313" key="3">
    <source>
        <dbReference type="EMBL" id="PYC66684.1"/>
    </source>
</evidence>
<dbReference type="EMBL" id="PYBV01000031">
    <property type="protein sequence ID" value="PYC66684.1"/>
    <property type="molecule type" value="Genomic_DNA"/>
</dbReference>
<proteinExistence type="predicted"/>
<keyword evidence="4" id="KW-1185">Reference proteome</keyword>
<name>A0A318NHZ4_9ACTN</name>
<reference evidence="3 4" key="1">
    <citation type="submission" date="2018-03" db="EMBL/GenBank/DDBJ databases">
        <title>Bioinformatic expansion and discovery of thiopeptide antibiotics.</title>
        <authorList>
            <person name="Schwalen C.J."/>
            <person name="Hudson G.A."/>
            <person name="Mitchell D.A."/>
        </authorList>
    </citation>
    <scope>NUCLEOTIDE SEQUENCE [LARGE SCALE GENOMIC DNA]</scope>
    <source>
        <strain evidence="3 4">NRRL 8041</strain>
    </source>
</reference>
<gene>
    <name evidence="3" type="ORF">C7C45_23910</name>
</gene>
<feature type="region of interest" description="Disordered" evidence="1">
    <location>
        <begin position="41"/>
        <end position="60"/>
    </location>
</feature>
<evidence type="ECO:0000259" key="2">
    <source>
        <dbReference type="Pfam" id="PF12680"/>
    </source>
</evidence>
<protein>
    <recommendedName>
        <fullName evidence="2">SnoaL-like domain-containing protein</fullName>
    </recommendedName>
</protein>
<dbReference type="AlphaFoldDB" id="A0A318NHZ4"/>
<evidence type="ECO:0000313" key="4">
    <source>
        <dbReference type="Proteomes" id="UP000248333"/>
    </source>
</evidence>